<dbReference type="CDD" id="cd02440">
    <property type="entry name" value="AdoMet_MTases"/>
    <property type="match status" value="1"/>
</dbReference>
<evidence type="ECO:0000313" key="1">
    <source>
        <dbReference type="EMBL" id="CAB4792272.1"/>
    </source>
</evidence>
<dbReference type="Gene3D" id="3.40.50.150">
    <property type="entry name" value="Vaccinia Virus protein VP39"/>
    <property type="match status" value="1"/>
</dbReference>
<accession>A0A6J6X6C8</accession>
<dbReference type="InterPro" id="IPR029063">
    <property type="entry name" value="SAM-dependent_MTases_sf"/>
</dbReference>
<name>A0A6J6X6C8_9ZZZZ</name>
<dbReference type="Pfam" id="PF13489">
    <property type="entry name" value="Methyltransf_23"/>
    <property type="match status" value="1"/>
</dbReference>
<dbReference type="AlphaFoldDB" id="A0A6J6X6C8"/>
<protein>
    <submittedName>
        <fullName evidence="1">Unannotated protein</fullName>
    </submittedName>
</protein>
<dbReference type="SUPFAM" id="SSF53335">
    <property type="entry name" value="S-adenosyl-L-methionine-dependent methyltransferases"/>
    <property type="match status" value="1"/>
</dbReference>
<gene>
    <name evidence="1" type="ORF">UFOPK2992_00525</name>
</gene>
<proteinExistence type="predicted"/>
<dbReference type="PANTHER" id="PTHR43464">
    <property type="entry name" value="METHYLTRANSFERASE"/>
    <property type="match status" value="1"/>
</dbReference>
<reference evidence="1" key="1">
    <citation type="submission" date="2020-05" db="EMBL/GenBank/DDBJ databases">
        <authorList>
            <person name="Chiriac C."/>
            <person name="Salcher M."/>
            <person name="Ghai R."/>
            <person name="Kavagutti S V."/>
        </authorList>
    </citation>
    <scope>NUCLEOTIDE SEQUENCE</scope>
</reference>
<dbReference type="GO" id="GO:0008168">
    <property type="term" value="F:methyltransferase activity"/>
    <property type="evidence" value="ECO:0007669"/>
    <property type="project" value="TreeGrafter"/>
</dbReference>
<dbReference type="PANTHER" id="PTHR43464:SF92">
    <property type="entry name" value="SLR1071 PROTEIN"/>
    <property type="match status" value="1"/>
</dbReference>
<sequence length="278" mass="31423">MTLSISDQLAETAAAFDSVAPTYDGPQGNNPLIQRMRDIVWQRIEGLLKGQSTLIDIGCGTGIDAQHFAQLGHHVFATDWSPEMVERAGARANCEPGQITALRVGAQEFDRLASEFKLGPDTIDLSYSNFGPLNCVPDLGHTAASLAAITRPGGYAVFTVIGRYCPWEVAHYVRKRRFTRAKVRFERESTPVGMNGHTIWTRYFTPREFAREWIGDADQWQVEYYESLSLFVPPPYLDKVGEKFPKVFARLVSLDFVTARWPLFRGMGDHFMLVMRRR</sequence>
<organism evidence="1">
    <name type="scientific">freshwater metagenome</name>
    <dbReference type="NCBI Taxonomy" id="449393"/>
    <lineage>
        <taxon>unclassified sequences</taxon>
        <taxon>metagenomes</taxon>
        <taxon>ecological metagenomes</taxon>
    </lineage>
</organism>
<dbReference type="EMBL" id="CAFAAI010000069">
    <property type="protein sequence ID" value="CAB4792272.1"/>
    <property type="molecule type" value="Genomic_DNA"/>
</dbReference>